<sequence length="206" mass="23175">MRTSGIERHDNPDPMGLCDLGHKPHRRKEVISEAKKANQKIAQDFFREEYMLNNAIDSCQKPYIALIHGITMGGIHEYETGLFPDVGGGYFLPRLQGKLGCFLALTGFRLKGRDVYAAGIATHFVDSGKLGMLEEDLLALKSPSKENIADVLETYHAKSKIDQDKSFILEEHMDKINSWFSANTMEQIIENLQQDGSSFALEQLKQ</sequence>
<dbReference type="GO" id="GO:0005739">
    <property type="term" value="C:mitochondrion"/>
    <property type="evidence" value="ECO:0007669"/>
    <property type="project" value="UniProtKB-SubCell"/>
</dbReference>
<dbReference type="AlphaFoldDB" id="A0A6A1Q798"/>
<dbReference type="InterPro" id="IPR045004">
    <property type="entry name" value="ECH_dom"/>
</dbReference>
<evidence type="ECO:0000256" key="7">
    <source>
        <dbReference type="RuleBase" id="RU369070"/>
    </source>
</evidence>
<dbReference type="Gene3D" id="3.90.226.10">
    <property type="entry name" value="2-enoyl-CoA Hydratase, Chain A, domain 1"/>
    <property type="match status" value="2"/>
</dbReference>
<dbReference type="PANTHER" id="PTHR43176:SF3">
    <property type="entry name" value="3-HYDROXYISOBUTYRYL-COA HYDROLASE, MITOCHONDRIAL"/>
    <property type="match status" value="1"/>
</dbReference>
<proteinExistence type="inferred from homology"/>
<dbReference type="EMBL" id="SGJD01000676">
    <property type="protein sequence ID" value="KAB0404008.1"/>
    <property type="molecule type" value="Genomic_DNA"/>
</dbReference>
<evidence type="ECO:0000313" key="9">
    <source>
        <dbReference type="EMBL" id="KAB0404008.1"/>
    </source>
</evidence>
<evidence type="ECO:0000256" key="6">
    <source>
        <dbReference type="ARBA" id="ARBA00024871"/>
    </source>
</evidence>
<name>A0A6A1Q798_BALPH</name>
<dbReference type="CDD" id="cd06558">
    <property type="entry name" value="crotonase-like"/>
    <property type="match status" value="1"/>
</dbReference>
<comment type="pathway">
    <text evidence="2 7">Amino-acid degradation; L-valine degradation.</text>
</comment>
<comment type="similarity">
    <text evidence="3 7">Belongs to the enoyl-CoA hydratase/isomerase family.</text>
</comment>
<dbReference type="UniPathway" id="UPA00362"/>
<comment type="caution">
    <text evidence="9">The sequence shown here is derived from an EMBL/GenBank/DDBJ whole genome shotgun (WGS) entry which is preliminary data.</text>
</comment>
<dbReference type="PANTHER" id="PTHR43176">
    <property type="entry name" value="3-HYDROXYISOBUTYRYL-COA HYDROLASE-RELATED"/>
    <property type="match status" value="1"/>
</dbReference>
<evidence type="ECO:0000256" key="3">
    <source>
        <dbReference type="ARBA" id="ARBA00005254"/>
    </source>
</evidence>
<keyword evidence="7" id="KW-0496">Mitochondrion</keyword>
<feature type="domain" description="Enoyl-CoA hydratase/isomerase" evidence="8">
    <location>
        <begin position="32"/>
        <end position="74"/>
    </location>
</feature>
<dbReference type="Proteomes" id="UP000437017">
    <property type="component" value="Unassembled WGS sequence"/>
</dbReference>
<dbReference type="GO" id="GO:0003860">
    <property type="term" value="F:3-hydroxyisobutyryl-CoA hydrolase activity"/>
    <property type="evidence" value="ECO:0007669"/>
    <property type="project" value="UniProtKB-UniRule"/>
</dbReference>
<dbReference type="InterPro" id="IPR029045">
    <property type="entry name" value="ClpP/crotonase-like_dom_sf"/>
</dbReference>
<evidence type="ECO:0000256" key="4">
    <source>
        <dbReference type="ARBA" id="ARBA00022456"/>
    </source>
</evidence>
<feature type="domain" description="Enoyl-CoA hydratase/isomerase" evidence="8">
    <location>
        <begin position="77"/>
        <end position="205"/>
    </location>
</feature>
<keyword evidence="5 7" id="KW-0378">Hydrolase</keyword>
<comment type="function">
    <text evidence="6">Hydrolyzes 3-hydroxyisobutyryl-CoA (HIBYL-CoA), a saline catabolite. Has high activity toward isobutyryl-CoA. Could be an isobutyryl-CoA dehydrogenase that functions in valine catabolism. Also hydrolyzes 3-hydroxypropanoyl-CoA.</text>
</comment>
<evidence type="ECO:0000256" key="2">
    <source>
        <dbReference type="ARBA" id="ARBA00005109"/>
    </source>
</evidence>
<reference evidence="9 10" key="1">
    <citation type="journal article" date="2019" name="PLoS ONE">
        <title>Genomic analyses reveal an absence of contemporary introgressive admixture between fin whales and blue whales, despite known hybrids.</title>
        <authorList>
            <person name="Westbury M.V."/>
            <person name="Petersen B."/>
            <person name="Lorenzen E.D."/>
        </authorList>
    </citation>
    <scope>NUCLEOTIDE SEQUENCE [LARGE SCALE GENOMIC DNA]</scope>
    <source>
        <strain evidence="9">FinWhale-01</strain>
    </source>
</reference>
<evidence type="ECO:0000256" key="5">
    <source>
        <dbReference type="ARBA" id="ARBA00022801"/>
    </source>
</evidence>
<dbReference type="GO" id="GO:0006574">
    <property type="term" value="P:L-valine catabolic process"/>
    <property type="evidence" value="ECO:0007669"/>
    <property type="project" value="UniProtKB-UniRule"/>
</dbReference>
<accession>A0A6A1Q798</accession>
<organism evidence="9 10">
    <name type="scientific">Balaenoptera physalus</name>
    <name type="common">Fin whale</name>
    <name type="synonym">Balaena physalus</name>
    <dbReference type="NCBI Taxonomy" id="9770"/>
    <lineage>
        <taxon>Eukaryota</taxon>
        <taxon>Metazoa</taxon>
        <taxon>Chordata</taxon>
        <taxon>Craniata</taxon>
        <taxon>Vertebrata</taxon>
        <taxon>Euteleostomi</taxon>
        <taxon>Mammalia</taxon>
        <taxon>Eutheria</taxon>
        <taxon>Laurasiatheria</taxon>
        <taxon>Artiodactyla</taxon>
        <taxon>Whippomorpha</taxon>
        <taxon>Cetacea</taxon>
        <taxon>Mysticeti</taxon>
        <taxon>Balaenopteridae</taxon>
        <taxon>Balaenoptera</taxon>
    </lineage>
</organism>
<dbReference type="Pfam" id="PF16113">
    <property type="entry name" value="ECH_2"/>
    <property type="match status" value="2"/>
</dbReference>
<dbReference type="InterPro" id="IPR032259">
    <property type="entry name" value="HIBYL-CoA-H"/>
</dbReference>
<keyword evidence="10" id="KW-1185">Reference proteome</keyword>
<comment type="catalytic activity">
    <reaction evidence="1 7">
        <text>3-hydroxy-2-methylpropanoyl-CoA + H2O = 3-hydroxy-2-methylpropanoate + CoA + H(+)</text>
        <dbReference type="Rhea" id="RHEA:20888"/>
        <dbReference type="ChEBI" id="CHEBI:11805"/>
        <dbReference type="ChEBI" id="CHEBI:15377"/>
        <dbReference type="ChEBI" id="CHEBI:15378"/>
        <dbReference type="ChEBI" id="CHEBI:57287"/>
        <dbReference type="ChEBI" id="CHEBI:57340"/>
        <dbReference type="EC" id="3.1.2.4"/>
    </reaction>
</comment>
<evidence type="ECO:0000256" key="1">
    <source>
        <dbReference type="ARBA" id="ARBA00001709"/>
    </source>
</evidence>
<evidence type="ECO:0000259" key="8">
    <source>
        <dbReference type="Pfam" id="PF16113"/>
    </source>
</evidence>
<gene>
    <name evidence="9" type="ORF">E2I00_007318</name>
</gene>
<evidence type="ECO:0000313" key="10">
    <source>
        <dbReference type="Proteomes" id="UP000437017"/>
    </source>
</evidence>
<dbReference type="OrthoDB" id="1737613at2759"/>
<dbReference type="SUPFAM" id="SSF52096">
    <property type="entry name" value="ClpP/crotonase"/>
    <property type="match status" value="1"/>
</dbReference>
<comment type="subcellular location">
    <subcellularLocation>
        <location evidence="7">Mitochondrion</location>
    </subcellularLocation>
</comment>
<keyword evidence="4" id="KW-0101">Branched-chain amino acid catabolism</keyword>
<protein>
    <recommendedName>
        <fullName evidence="7">3-hydroxyisobutyryl-CoA hydrolase</fullName>
        <shortName evidence="7">HIB-CoA hydrolase</shortName>
        <shortName evidence="7">HIBYL-CoA-H</shortName>
        <ecNumber evidence="7">3.1.2.4</ecNumber>
    </recommendedName>
    <alternativeName>
        <fullName evidence="7">3-hydroxyisobutyryl-coenzyme A hydrolase</fullName>
    </alternativeName>
</protein>
<dbReference type="EC" id="3.1.2.4" evidence="7"/>